<evidence type="ECO:0000256" key="2">
    <source>
        <dbReference type="ARBA" id="ARBA00022692"/>
    </source>
</evidence>
<protein>
    <recommendedName>
        <fullName evidence="8">Tetraspanin</fullName>
    </recommendedName>
</protein>
<dbReference type="Proteomes" id="UP001050691">
    <property type="component" value="Unassembled WGS sequence"/>
</dbReference>
<feature type="transmembrane region" description="Helical" evidence="5">
    <location>
        <begin position="206"/>
        <end position="226"/>
    </location>
</feature>
<sequence>MPPTVRFSEETTRSPSISTTPYRWSLAASEEDALSSCGSGTGSDDLNDRVALSLNYLPSKFSTPTSPHIRRRQSRGSTTNGFYLPATKFGGGRTVFKANEARMPALDENEEGEIPQDPRLLGKHLPALRWNRFKWALVFSNTILSGYSLLGLVCCLLTWFNVWENADVLRVANRSELIQSTFAASVAVVTSLFGWSGILLNNRPFLAIYTFLCWTTFAALVIPGYITYRHRTFNLDGKLNLQWSREIDLDGRLRIQNELECCGYFDPFVEAAVSQWCYSRSQFPGCKGPFLLFERRALETWYTIVFSLVPVQIGITVVGLLCSNHINYRFGKGMMPKPYRLSLSSMAIMMEKYAMLVWCFQFSRNTKPTTFSEIAQQYGFNSETLPTPMAMSSPTGTSPVTGFETIRPNTKRTEQPTSISVDNVTDSNLNCFTSPARYIAQQ</sequence>
<evidence type="ECO:0000256" key="3">
    <source>
        <dbReference type="ARBA" id="ARBA00022989"/>
    </source>
</evidence>
<feature type="transmembrane region" description="Helical" evidence="5">
    <location>
        <begin position="301"/>
        <end position="322"/>
    </location>
</feature>
<organism evidence="6 7">
    <name type="scientific">Clathrus columnatus</name>
    <dbReference type="NCBI Taxonomy" id="1419009"/>
    <lineage>
        <taxon>Eukaryota</taxon>
        <taxon>Fungi</taxon>
        <taxon>Dikarya</taxon>
        <taxon>Basidiomycota</taxon>
        <taxon>Agaricomycotina</taxon>
        <taxon>Agaricomycetes</taxon>
        <taxon>Phallomycetidae</taxon>
        <taxon>Phallales</taxon>
        <taxon>Clathraceae</taxon>
        <taxon>Clathrus</taxon>
    </lineage>
</organism>
<dbReference type="InterPro" id="IPR018499">
    <property type="entry name" value="Tetraspanin/Peripherin"/>
</dbReference>
<evidence type="ECO:0000256" key="4">
    <source>
        <dbReference type="ARBA" id="ARBA00023136"/>
    </source>
</evidence>
<evidence type="ECO:0000256" key="5">
    <source>
        <dbReference type="SAM" id="Phobius"/>
    </source>
</evidence>
<comment type="caution">
    <text evidence="6">The sequence shown here is derived from an EMBL/GenBank/DDBJ whole genome shotgun (WGS) entry which is preliminary data.</text>
</comment>
<name>A0AAV5A5U0_9AGAM</name>
<keyword evidence="3 5" id="KW-1133">Transmembrane helix</keyword>
<proteinExistence type="predicted"/>
<keyword evidence="7" id="KW-1185">Reference proteome</keyword>
<reference evidence="6" key="1">
    <citation type="submission" date="2021-10" db="EMBL/GenBank/DDBJ databases">
        <title>De novo Genome Assembly of Clathrus columnatus (Basidiomycota, Fungi) Using Illumina and Nanopore Sequence Data.</title>
        <authorList>
            <person name="Ogiso-Tanaka E."/>
            <person name="Itagaki H."/>
            <person name="Hosoya T."/>
            <person name="Hosaka K."/>
        </authorList>
    </citation>
    <scope>NUCLEOTIDE SEQUENCE</scope>
    <source>
        <strain evidence="6">MO-923</strain>
    </source>
</reference>
<keyword evidence="2 5" id="KW-0812">Transmembrane</keyword>
<feature type="transmembrane region" description="Helical" evidence="5">
    <location>
        <begin position="180"/>
        <end position="199"/>
    </location>
</feature>
<keyword evidence="4 5" id="KW-0472">Membrane</keyword>
<dbReference type="AlphaFoldDB" id="A0AAV5A5U0"/>
<evidence type="ECO:0000313" key="7">
    <source>
        <dbReference type="Proteomes" id="UP001050691"/>
    </source>
</evidence>
<evidence type="ECO:0008006" key="8">
    <source>
        <dbReference type="Google" id="ProtNLM"/>
    </source>
</evidence>
<evidence type="ECO:0000256" key="1">
    <source>
        <dbReference type="ARBA" id="ARBA00004141"/>
    </source>
</evidence>
<feature type="transmembrane region" description="Helical" evidence="5">
    <location>
        <begin position="135"/>
        <end position="160"/>
    </location>
</feature>
<dbReference type="GO" id="GO:0016020">
    <property type="term" value="C:membrane"/>
    <property type="evidence" value="ECO:0007669"/>
    <property type="project" value="UniProtKB-SubCell"/>
</dbReference>
<accession>A0AAV5A5U0</accession>
<comment type="subcellular location">
    <subcellularLocation>
        <location evidence="1">Membrane</location>
        <topology evidence="1">Multi-pass membrane protein</topology>
    </subcellularLocation>
</comment>
<gene>
    <name evidence="6" type="ORF">Clacol_002230</name>
</gene>
<dbReference type="EMBL" id="BPWL01000003">
    <property type="protein sequence ID" value="GJJ08023.1"/>
    <property type="molecule type" value="Genomic_DNA"/>
</dbReference>
<evidence type="ECO:0000313" key="6">
    <source>
        <dbReference type="EMBL" id="GJJ08023.1"/>
    </source>
</evidence>
<dbReference type="Pfam" id="PF00335">
    <property type="entry name" value="Tetraspanin"/>
    <property type="match status" value="1"/>
</dbReference>